<protein>
    <submittedName>
        <fullName evidence="2">Putative secreted protein</fullName>
    </submittedName>
</protein>
<evidence type="ECO:0000256" key="1">
    <source>
        <dbReference type="SAM" id="SignalP"/>
    </source>
</evidence>
<feature type="signal peptide" evidence="1">
    <location>
        <begin position="1"/>
        <end position="19"/>
    </location>
</feature>
<name>A0A2M4B4J4_9DIPT</name>
<dbReference type="EMBL" id="GGFK01014664">
    <property type="protein sequence ID" value="MBW47985.1"/>
    <property type="molecule type" value="Transcribed_RNA"/>
</dbReference>
<feature type="chain" id="PRO_5014934644" evidence="1">
    <location>
        <begin position="20"/>
        <end position="243"/>
    </location>
</feature>
<organism evidence="2">
    <name type="scientific">Anopheles triannulatus</name>
    <dbReference type="NCBI Taxonomy" id="58253"/>
    <lineage>
        <taxon>Eukaryota</taxon>
        <taxon>Metazoa</taxon>
        <taxon>Ecdysozoa</taxon>
        <taxon>Arthropoda</taxon>
        <taxon>Hexapoda</taxon>
        <taxon>Insecta</taxon>
        <taxon>Pterygota</taxon>
        <taxon>Neoptera</taxon>
        <taxon>Endopterygota</taxon>
        <taxon>Diptera</taxon>
        <taxon>Nematocera</taxon>
        <taxon>Culicoidea</taxon>
        <taxon>Culicidae</taxon>
        <taxon>Anophelinae</taxon>
        <taxon>Anopheles</taxon>
    </lineage>
</organism>
<sequence length="243" mass="27659">MMRMMVVGCWCRWIVDVVAVGENVAPRGVVAIVGPCHERHDGRLLDTVVRERVEPLPAVHRLRGDVFVAQHQMATATVAPLEIEIMDGRTEGKGCVLEQRVQDFTLHLADCITVQHLTLHLLIQIVLDDVQRNDAVSDLFAQQTLLAQRVPGIVCDRIHQPLLDLVLDGFVEQKKRVAGIVSQVVVHAQCHVVRQHLLHDALRPAEHQLRVLRHDRLFDQPEQQTLQDVRHVVHLVHQYNHQQ</sequence>
<accession>A0A2M4B4J4</accession>
<evidence type="ECO:0000313" key="2">
    <source>
        <dbReference type="EMBL" id="MBW47985.1"/>
    </source>
</evidence>
<dbReference type="AlphaFoldDB" id="A0A2M4B4J4"/>
<reference evidence="2" key="1">
    <citation type="submission" date="2018-01" db="EMBL/GenBank/DDBJ databases">
        <title>An insight into the sialome of Amazonian anophelines.</title>
        <authorList>
            <person name="Ribeiro J.M."/>
            <person name="Scarpassa V."/>
            <person name="Calvo E."/>
        </authorList>
    </citation>
    <scope>NUCLEOTIDE SEQUENCE</scope>
    <source>
        <tissue evidence="2">Salivary glands</tissue>
    </source>
</reference>
<proteinExistence type="predicted"/>
<keyword evidence="1" id="KW-0732">Signal</keyword>